<accession>A0A448WK59</accession>
<dbReference type="GO" id="GO:0004362">
    <property type="term" value="F:glutathione-disulfide reductase (NADPH) activity"/>
    <property type="evidence" value="ECO:0007669"/>
    <property type="project" value="TreeGrafter"/>
</dbReference>
<dbReference type="SUPFAM" id="SSF51905">
    <property type="entry name" value="FAD/NAD(P)-binding domain"/>
    <property type="match status" value="1"/>
</dbReference>
<keyword evidence="4" id="KW-1015">Disulfide bond</keyword>
<dbReference type="Proteomes" id="UP000784294">
    <property type="component" value="Unassembled WGS sequence"/>
</dbReference>
<evidence type="ECO:0000313" key="7">
    <source>
        <dbReference type="EMBL" id="VEL13679.1"/>
    </source>
</evidence>
<organism evidence="7 8">
    <name type="scientific">Protopolystoma xenopodis</name>
    <dbReference type="NCBI Taxonomy" id="117903"/>
    <lineage>
        <taxon>Eukaryota</taxon>
        <taxon>Metazoa</taxon>
        <taxon>Spiralia</taxon>
        <taxon>Lophotrochozoa</taxon>
        <taxon>Platyhelminthes</taxon>
        <taxon>Monogenea</taxon>
        <taxon>Polyopisthocotylea</taxon>
        <taxon>Polystomatidea</taxon>
        <taxon>Polystomatidae</taxon>
        <taxon>Protopolystoma</taxon>
    </lineage>
</organism>
<name>A0A448WK59_9PLAT</name>
<dbReference type="PRINTS" id="PR00368">
    <property type="entry name" value="FADPNR"/>
</dbReference>
<evidence type="ECO:0000256" key="2">
    <source>
        <dbReference type="ARBA" id="ARBA00007532"/>
    </source>
</evidence>
<evidence type="ECO:0000256" key="1">
    <source>
        <dbReference type="ARBA" id="ARBA00001974"/>
    </source>
</evidence>
<dbReference type="Gene3D" id="3.50.50.60">
    <property type="entry name" value="FAD/NAD(P)-binding domain"/>
    <property type="match status" value="2"/>
</dbReference>
<dbReference type="PANTHER" id="PTHR42737:SF6">
    <property type="entry name" value="THIOREDOXIN-DISULFIDE REDUCTASE"/>
    <property type="match status" value="1"/>
</dbReference>
<dbReference type="InterPro" id="IPR046952">
    <property type="entry name" value="GSHR/TRXR-like"/>
</dbReference>
<reference evidence="7" key="1">
    <citation type="submission" date="2018-11" db="EMBL/GenBank/DDBJ databases">
        <authorList>
            <consortium name="Pathogen Informatics"/>
        </authorList>
    </citation>
    <scope>NUCLEOTIDE SEQUENCE</scope>
</reference>
<dbReference type="Pfam" id="PF07992">
    <property type="entry name" value="Pyr_redox_2"/>
    <property type="match status" value="1"/>
</dbReference>
<sequence length="210" mass="23214">MVEEIQNHIGSLNWGYRVALREKSVTYINAYGTLIDPHTIKAVDKTGKDTIITADKVILATGERPRYPGISGDKEFCITSDDLFSLPYNPGKTLVIGASYVALECAGFLTSLGYDTTVMVRSILLRGFDQLMAQMAGAYMEKHGTKFIRQCVPTAVRYICDILNILPCHFSSFMIRQLKAPKEAEGQPGLLEVEGRHTNGTPFVGEFNTV</sequence>
<dbReference type="GO" id="GO:0006749">
    <property type="term" value="P:glutathione metabolic process"/>
    <property type="evidence" value="ECO:0007669"/>
    <property type="project" value="TreeGrafter"/>
</dbReference>
<evidence type="ECO:0000259" key="6">
    <source>
        <dbReference type="Pfam" id="PF07992"/>
    </source>
</evidence>
<keyword evidence="8" id="KW-1185">Reference proteome</keyword>
<gene>
    <name evidence="7" type="ORF">PXEA_LOCUS7119</name>
</gene>
<dbReference type="GO" id="GO:0034599">
    <property type="term" value="P:cellular response to oxidative stress"/>
    <property type="evidence" value="ECO:0007669"/>
    <property type="project" value="TreeGrafter"/>
</dbReference>
<dbReference type="OrthoDB" id="5956163at2759"/>
<evidence type="ECO:0000256" key="4">
    <source>
        <dbReference type="ARBA" id="ARBA00023157"/>
    </source>
</evidence>
<dbReference type="PRINTS" id="PR00411">
    <property type="entry name" value="PNDRDTASEI"/>
</dbReference>
<dbReference type="GO" id="GO:0005829">
    <property type="term" value="C:cytosol"/>
    <property type="evidence" value="ECO:0007669"/>
    <property type="project" value="TreeGrafter"/>
</dbReference>
<dbReference type="FunFam" id="3.50.50.60:FF:000012">
    <property type="entry name" value="Thioredoxin reductase 1, cytoplasmic"/>
    <property type="match status" value="1"/>
</dbReference>
<evidence type="ECO:0000313" key="8">
    <source>
        <dbReference type="Proteomes" id="UP000784294"/>
    </source>
</evidence>
<dbReference type="PANTHER" id="PTHR42737">
    <property type="entry name" value="GLUTATHIONE REDUCTASE"/>
    <property type="match status" value="1"/>
</dbReference>
<comment type="caution">
    <text evidence="7">The sequence shown here is derived from an EMBL/GenBank/DDBJ whole genome shotgun (WGS) entry which is preliminary data.</text>
</comment>
<dbReference type="EMBL" id="CAAALY010018550">
    <property type="protein sequence ID" value="VEL13679.1"/>
    <property type="molecule type" value="Genomic_DNA"/>
</dbReference>
<dbReference type="InterPro" id="IPR023753">
    <property type="entry name" value="FAD/NAD-binding_dom"/>
</dbReference>
<comment type="cofactor">
    <cofactor evidence="1">
        <name>FAD</name>
        <dbReference type="ChEBI" id="CHEBI:57692"/>
    </cofactor>
</comment>
<dbReference type="GO" id="GO:0050660">
    <property type="term" value="F:flavin adenine dinucleotide binding"/>
    <property type="evidence" value="ECO:0007669"/>
    <property type="project" value="InterPro"/>
</dbReference>
<proteinExistence type="inferred from homology"/>
<keyword evidence="5" id="KW-0676">Redox-active center</keyword>
<comment type="similarity">
    <text evidence="2">Belongs to the class-I pyridine nucleotide-disulfide oxidoreductase family.</text>
</comment>
<dbReference type="AlphaFoldDB" id="A0A448WK59"/>
<keyword evidence="3" id="KW-0560">Oxidoreductase</keyword>
<evidence type="ECO:0000256" key="5">
    <source>
        <dbReference type="ARBA" id="ARBA00023284"/>
    </source>
</evidence>
<dbReference type="GO" id="GO:0005739">
    <property type="term" value="C:mitochondrion"/>
    <property type="evidence" value="ECO:0007669"/>
    <property type="project" value="TreeGrafter"/>
</dbReference>
<dbReference type="InterPro" id="IPR036188">
    <property type="entry name" value="FAD/NAD-bd_sf"/>
</dbReference>
<dbReference type="GO" id="GO:0045454">
    <property type="term" value="P:cell redox homeostasis"/>
    <property type="evidence" value="ECO:0007669"/>
    <property type="project" value="InterPro"/>
</dbReference>
<evidence type="ECO:0000256" key="3">
    <source>
        <dbReference type="ARBA" id="ARBA00023002"/>
    </source>
</evidence>
<feature type="domain" description="FAD/NAD(P)-binding" evidence="6">
    <location>
        <begin position="5"/>
        <end position="156"/>
    </location>
</feature>
<protein>
    <recommendedName>
        <fullName evidence="6">FAD/NAD(P)-binding domain-containing protein</fullName>
    </recommendedName>
</protein>